<proteinExistence type="predicted"/>
<feature type="transmembrane region" description="Helical" evidence="1">
    <location>
        <begin position="28"/>
        <end position="48"/>
    </location>
</feature>
<keyword evidence="1" id="KW-0472">Membrane</keyword>
<feature type="transmembrane region" description="Helical" evidence="1">
    <location>
        <begin position="84"/>
        <end position="106"/>
    </location>
</feature>
<gene>
    <name evidence="2" type="ORF">METZ01_LOCUS477723</name>
</gene>
<sequence>MKKYNLVFILLYLNPIFASTSNIGEELSLVSILPFCGILLSIAIFPLITPLFWHNNYGKISAFWSLMFIFPFTIWKGFSISIHQLFHIALLEYFPFIILLFSLYTISGGIRIKGKLS</sequence>
<accession>A0A383BYG6</accession>
<dbReference type="Pfam" id="PF16980">
    <property type="entry name" value="CitMHS_2"/>
    <property type="match status" value="1"/>
</dbReference>
<keyword evidence="1" id="KW-0812">Transmembrane</keyword>
<name>A0A383BYG6_9ZZZZ</name>
<keyword evidence="1" id="KW-1133">Transmembrane helix</keyword>
<protein>
    <submittedName>
        <fullName evidence="2">Uncharacterized protein</fullName>
    </submittedName>
</protein>
<feature type="transmembrane region" description="Helical" evidence="1">
    <location>
        <begin position="60"/>
        <end position="78"/>
    </location>
</feature>
<evidence type="ECO:0000256" key="1">
    <source>
        <dbReference type="SAM" id="Phobius"/>
    </source>
</evidence>
<evidence type="ECO:0000313" key="2">
    <source>
        <dbReference type="EMBL" id="SVE24869.1"/>
    </source>
</evidence>
<reference evidence="2" key="1">
    <citation type="submission" date="2018-05" db="EMBL/GenBank/DDBJ databases">
        <authorList>
            <person name="Lanie J.A."/>
            <person name="Ng W.-L."/>
            <person name="Kazmierczak K.M."/>
            <person name="Andrzejewski T.M."/>
            <person name="Davidsen T.M."/>
            <person name="Wayne K.J."/>
            <person name="Tettelin H."/>
            <person name="Glass J.I."/>
            <person name="Rusch D."/>
            <person name="Podicherti R."/>
            <person name="Tsui H.-C.T."/>
            <person name="Winkler M.E."/>
        </authorList>
    </citation>
    <scope>NUCLEOTIDE SEQUENCE</scope>
</reference>
<dbReference type="AlphaFoldDB" id="A0A383BYG6"/>
<organism evidence="2">
    <name type="scientific">marine metagenome</name>
    <dbReference type="NCBI Taxonomy" id="408172"/>
    <lineage>
        <taxon>unclassified sequences</taxon>
        <taxon>metagenomes</taxon>
        <taxon>ecological metagenomes</taxon>
    </lineage>
</organism>
<feature type="non-terminal residue" evidence="2">
    <location>
        <position position="117"/>
    </location>
</feature>
<dbReference type="InterPro" id="IPR031566">
    <property type="entry name" value="CitMHS_2"/>
</dbReference>
<dbReference type="EMBL" id="UINC01204235">
    <property type="protein sequence ID" value="SVE24869.1"/>
    <property type="molecule type" value="Genomic_DNA"/>
</dbReference>